<dbReference type="EMBL" id="CP063656">
    <property type="protein sequence ID" value="QOW19559.1"/>
    <property type="molecule type" value="Genomic_DNA"/>
</dbReference>
<dbReference type="InterPro" id="IPR036513">
    <property type="entry name" value="STAS_dom_sf"/>
</dbReference>
<evidence type="ECO:0000313" key="2">
    <source>
        <dbReference type="EMBL" id="QOW19559.1"/>
    </source>
</evidence>
<reference evidence="2 3" key="1">
    <citation type="submission" date="2020-10" db="EMBL/GenBank/DDBJ databases">
        <title>complete genome sequencing of Lysobacter sp. H21R20.</title>
        <authorList>
            <person name="Bae J.-W."/>
            <person name="Lee S.-Y."/>
        </authorList>
    </citation>
    <scope>NUCLEOTIDE SEQUENCE [LARGE SCALE GENOMIC DNA]</scope>
    <source>
        <strain evidence="2 3">H21R20</strain>
    </source>
</reference>
<dbReference type="RefSeq" id="WP_193985195.1">
    <property type="nucleotide sequence ID" value="NZ_CP063656.1"/>
</dbReference>
<evidence type="ECO:0000313" key="3">
    <source>
        <dbReference type="Proteomes" id="UP000594059"/>
    </source>
</evidence>
<dbReference type="InterPro" id="IPR058548">
    <property type="entry name" value="MlaB-like_STAS"/>
</dbReference>
<dbReference type="SUPFAM" id="SSF52091">
    <property type="entry name" value="SpoIIaa-like"/>
    <property type="match status" value="1"/>
</dbReference>
<dbReference type="AlphaFoldDB" id="A0A7S6ZSL1"/>
<dbReference type="Gene3D" id="3.30.750.24">
    <property type="entry name" value="STAS domain"/>
    <property type="match status" value="1"/>
</dbReference>
<feature type="domain" description="STAS" evidence="1">
    <location>
        <begin position="45"/>
        <end position="97"/>
    </location>
</feature>
<dbReference type="KEGG" id="lcic:INQ41_00175"/>
<keyword evidence="3" id="KW-1185">Reference proteome</keyword>
<protein>
    <submittedName>
        <fullName evidence="2">STAS domain-containing protein</fullName>
    </submittedName>
</protein>
<dbReference type="PROSITE" id="PS50801">
    <property type="entry name" value="STAS"/>
    <property type="match status" value="1"/>
</dbReference>
<dbReference type="Proteomes" id="UP000594059">
    <property type="component" value="Chromosome"/>
</dbReference>
<dbReference type="InterPro" id="IPR002645">
    <property type="entry name" value="STAS_dom"/>
</dbReference>
<organism evidence="2 3">
    <name type="scientific">Novilysobacter ciconiae</name>
    <dbReference type="NCBI Taxonomy" id="2781022"/>
    <lineage>
        <taxon>Bacteria</taxon>
        <taxon>Pseudomonadati</taxon>
        <taxon>Pseudomonadota</taxon>
        <taxon>Gammaproteobacteria</taxon>
        <taxon>Lysobacterales</taxon>
        <taxon>Lysobacteraceae</taxon>
        <taxon>Novilysobacter</taxon>
    </lineage>
</organism>
<sequence length="97" mass="10074">MRSPAPIASVERDGTALVFSGVLDRDAVPALWGRCAAWPNGITQLDLSAVERVDSAGVALLAELAARTGADEVLGEPAGLAELRRAYRLGAALDFAN</sequence>
<accession>A0A7S6ZSL1</accession>
<dbReference type="Pfam" id="PF13466">
    <property type="entry name" value="STAS_2"/>
    <property type="match status" value="1"/>
</dbReference>
<proteinExistence type="predicted"/>
<name>A0A7S6ZSL1_9GAMM</name>
<gene>
    <name evidence="2" type="ORF">INQ41_00175</name>
</gene>
<evidence type="ECO:0000259" key="1">
    <source>
        <dbReference type="PROSITE" id="PS50801"/>
    </source>
</evidence>